<evidence type="ECO:0000313" key="5">
    <source>
        <dbReference type="EMBL" id="AIX16981.1"/>
    </source>
</evidence>
<protein>
    <submittedName>
        <fullName evidence="7">Uncharacterized protein</fullName>
    </submittedName>
</protein>
<dbReference type="Proteomes" id="UP000185409">
    <property type="component" value="Segment"/>
</dbReference>
<evidence type="ECO:0000313" key="22">
    <source>
        <dbReference type="EMBL" id="AIX44385.1"/>
    </source>
</evidence>
<dbReference type="Proteomes" id="UP000185401">
    <property type="component" value="Segment"/>
</dbReference>
<name>A0A0E3F5W5_9CAUD</name>
<evidence type="ECO:0000313" key="13">
    <source>
        <dbReference type="EMBL" id="AIX27326.1"/>
    </source>
</evidence>
<dbReference type="EMBL" id="KJ019087">
    <property type="protein sequence ID" value="AIX28101.1"/>
    <property type="molecule type" value="Genomic_DNA"/>
</dbReference>
<dbReference type="EMBL" id="KJ019116">
    <property type="protein sequence ID" value="AIX35513.1"/>
    <property type="molecule type" value="Genomic_DNA"/>
</dbReference>
<dbReference type="Proteomes" id="UP000185395">
    <property type="component" value="Segment"/>
</dbReference>
<dbReference type="EMBL" id="KJ019088">
    <property type="protein sequence ID" value="AIX28310.1"/>
    <property type="molecule type" value="Genomic_DNA"/>
</dbReference>
<dbReference type="Proteomes" id="UP000185402">
    <property type="component" value="Segment"/>
</dbReference>
<dbReference type="Proteomes" id="UP000185408">
    <property type="component" value="Segment"/>
</dbReference>
<dbReference type="EMBL" id="KJ019067">
    <property type="protein sequence ID" value="AIX23651.1"/>
    <property type="molecule type" value="Genomic_DNA"/>
</dbReference>
<dbReference type="EMBL" id="KJ019033">
    <property type="protein sequence ID" value="AIX15870.1"/>
    <property type="molecule type" value="Genomic_DNA"/>
</dbReference>
<evidence type="ECO:0000313" key="20">
    <source>
        <dbReference type="EMBL" id="AIX40120.1"/>
    </source>
</evidence>
<feature type="region of interest" description="Disordered" evidence="1">
    <location>
        <begin position="27"/>
        <end position="50"/>
    </location>
</feature>
<evidence type="ECO:0000313" key="12">
    <source>
        <dbReference type="EMBL" id="AIX26687.1"/>
    </source>
</evidence>
<dbReference type="Proteomes" id="UP000185407">
    <property type="component" value="Segment"/>
</dbReference>
<evidence type="ECO:0000313" key="21">
    <source>
        <dbReference type="EMBL" id="AIX40328.1"/>
    </source>
</evidence>
<evidence type="ECO:0000313" key="8">
    <source>
        <dbReference type="EMBL" id="AIX23155.1"/>
    </source>
</evidence>
<evidence type="ECO:0000313" key="6">
    <source>
        <dbReference type="EMBL" id="AIX17188.1"/>
    </source>
</evidence>
<dbReference type="EMBL" id="KJ019135">
    <property type="protein sequence ID" value="AIX39691.1"/>
    <property type="molecule type" value="Genomic_DNA"/>
</dbReference>
<dbReference type="EMBL" id="KJ019084">
    <property type="protein sequence ID" value="AIX27326.1"/>
    <property type="molecule type" value="Genomic_DNA"/>
</dbReference>
<dbReference type="EMBL" id="KJ019137">
    <property type="protein sequence ID" value="AIX40120.1"/>
    <property type="molecule type" value="Genomic_DNA"/>
</dbReference>
<dbReference type="Proteomes" id="UP000185388">
    <property type="component" value="Segment"/>
</dbReference>
<dbReference type="Proteomes" id="UP000185397">
    <property type="component" value="Segment"/>
</dbReference>
<sequence length="50" mass="5856">MNKNHLKVLINDLEIVLHELKSEVYSDTESYLDSENVQRVQTYDDDGETD</sequence>
<proteinExistence type="predicted"/>
<feature type="compositionally biased region" description="Polar residues" evidence="1">
    <location>
        <begin position="27"/>
        <end position="41"/>
    </location>
</feature>
<dbReference type="Proteomes" id="UP000185404">
    <property type="component" value="Segment"/>
</dbReference>
<dbReference type="EMBL" id="KJ019065">
    <property type="protein sequence ID" value="AIX23155.1"/>
    <property type="molecule type" value="Genomic_DNA"/>
</dbReference>
<evidence type="ECO:0000313" key="18">
    <source>
        <dbReference type="EMBL" id="AIX36810.1"/>
    </source>
</evidence>
<dbReference type="EMBL" id="KJ019055">
    <property type="protein sequence ID" value="AIX20855.1"/>
    <property type="molecule type" value="Genomic_DNA"/>
</dbReference>
<dbReference type="EMBL" id="KJ019038">
    <property type="protein sequence ID" value="AIX16981.1"/>
    <property type="molecule type" value="Genomic_DNA"/>
</dbReference>
<evidence type="ECO:0000313" key="11">
    <source>
        <dbReference type="EMBL" id="AIX25609.1"/>
    </source>
</evidence>
<dbReference type="Proteomes" id="UP000185392">
    <property type="component" value="Segment"/>
</dbReference>
<evidence type="ECO:0000313" key="3">
    <source>
        <dbReference type="EMBL" id="AIX15224.1"/>
    </source>
</evidence>
<dbReference type="EMBL" id="KJ019076">
    <property type="protein sequence ID" value="AIX25609.1"/>
    <property type="molecule type" value="Genomic_DNA"/>
</dbReference>
<dbReference type="Proteomes" id="UP000185389">
    <property type="component" value="Segment"/>
</dbReference>
<evidence type="ECO:0000313" key="28">
    <source>
        <dbReference type="Proteomes" id="UP000185404"/>
    </source>
</evidence>
<evidence type="ECO:0000313" key="2">
    <source>
        <dbReference type="EMBL" id="AIX14359.1"/>
    </source>
</evidence>
<dbReference type="Proteomes" id="UP000185405">
    <property type="component" value="Segment"/>
</dbReference>
<dbReference type="EMBL" id="KJ019157">
    <property type="protein sequence ID" value="AIX45309.1"/>
    <property type="molecule type" value="Genomic_DNA"/>
</dbReference>
<evidence type="ECO:0000313" key="16">
    <source>
        <dbReference type="EMBL" id="AIX35090.1"/>
    </source>
</evidence>
<dbReference type="EMBL" id="KJ019081">
    <property type="protein sequence ID" value="AIX26687.1"/>
    <property type="molecule type" value="Genomic_DNA"/>
</dbReference>
<evidence type="ECO:0000256" key="1">
    <source>
        <dbReference type="SAM" id="MobiDB-lite"/>
    </source>
</evidence>
<dbReference type="EMBL" id="KJ019030">
    <property type="protein sequence ID" value="AIX15224.1"/>
    <property type="molecule type" value="Genomic_DNA"/>
</dbReference>
<evidence type="ECO:0000313" key="14">
    <source>
        <dbReference type="EMBL" id="AIX28101.1"/>
    </source>
</evidence>
<dbReference type="EMBL" id="KJ019039">
    <property type="protein sequence ID" value="AIX17188.1"/>
    <property type="molecule type" value="Genomic_DNA"/>
</dbReference>
<dbReference type="EMBL" id="KJ019068">
    <property type="protein sequence ID" value="AIX23859.1"/>
    <property type="molecule type" value="Genomic_DNA"/>
</dbReference>
<evidence type="ECO:0000313" key="25">
    <source>
        <dbReference type="EMBL" id="AIX46664.1"/>
    </source>
</evidence>
<gene>
    <name evidence="19" type="ORF">Syn7803C101_173</name>
    <name evidence="20" type="ORF">Syn7803C104_176</name>
    <name evidence="21" type="ORF">Syn7803C107_174</name>
    <name evidence="22" type="ORF">Syn7803C26_173</name>
    <name evidence="23" type="ORF">Syn7803C31_177</name>
    <name evidence="24" type="ORF">Syn7803C33_173</name>
    <name evidence="25" type="ORF">Syn7803C38_172</name>
    <name evidence="2" type="ORF">Syn7803C42_174</name>
    <name evidence="3" type="ORF">Syn7803C47_175</name>
    <name evidence="4" type="ORF">Syn7803C53_173</name>
    <name evidence="5" type="ORF">Syn7803C59_174</name>
    <name evidence="6" type="ORF">Syn7803C60_172</name>
    <name evidence="7" type="ORF">Syn7803C86_175</name>
    <name evidence="8" type="ORF">Syn7803C99_172</name>
    <name evidence="9" type="ORF">Syn7803US101_172</name>
    <name evidence="10" type="ORF">Syn7803US102_174</name>
    <name evidence="11" type="ORF">Syn7803US112_177</name>
    <name evidence="12" type="ORF">Syn7803US117_172</name>
    <name evidence="13" type="ORF">Syn7803US123_175</name>
    <name evidence="14" type="ORF">Syn7803US19_172</name>
    <name evidence="15" type="ORF">Syn7803US1_174</name>
    <name evidence="16" type="ORF">Syn7803US60_172</name>
    <name evidence="17" type="ORF">Syn7803US62_172</name>
    <name evidence="18" type="ORF">Syn7803US79_174</name>
</gene>
<dbReference type="Proteomes" id="UP000185398">
    <property type="component" value="Segment"/>
</dbReference>
<reference evidence="26 27" key="1">
    <citation type="submission" date="2013-12" db="EMBL/GenBank/DDBJ databases">
        <title>Ecological redundancy of diverse viral populations within a natural community.</title>
        <authorList>
            <person name="Gregory A.C."/>
            <person name="LaButti K."/>
            <person name="Copeland A."/>
            <person name="Woyke T."/>
            <person name="Sullivan M.B."/>
        </authorList>
    </citation>
    <scope>NUCLEOTIDE SEQUENCE [LARGE SCALE GENOMIC DNA]</scope>
    <source>
        <strain evidence="19">Syn7803C101</strain>
        <strain evidence="20">Syn7803C104</strain>
        <strain evidence="21">Syn7803C107</strain>
        <strain evidence="22">Syn7803C26</strain>
        <strain evidence="23">Syn7803C31</strain>
        <strain evidence="24">Syn7803C33</strain>
        <strain evidence="25">Syn7803C38</strain>
        <strain evidence="2">Syn7803C42</strain>
        <strain evidence="3">Syn7803C47</strain>
        <strain evidence="4">Syn7803C53</strain>
        <strain evidence="5">Syn7803C59</strain>
        <strain evidence="6">Syn7803C60</strain>
        <strain evidence="7">Syn7803C86</strain>
        <strain evidence="8">Syn7803C99</strain>
        <strain evidence="15">Syn7803US1</strain>
        <strain evidence="9">Syn7803US101</strain>
        <strain evidence="10">Syn7803US102</strain>
        <strain evidence="11">Syn7803US112</strain>
        <strain evidence="12">Syn7803US117</strain>
        <strain evidence="13">Syn7803US123</strain>
        <strain evidence="14">Syn7803US19</strain>
        <strain evidence="16">Syn7803US60</strain>
        <strain evidence="17">Syn7803US62</strain>
        <strain evidence="18">Syn7803US79</strain>
    </source>
</reference>
<dbReference type="Proteomes" id="UP000185406">
    <property type="component" value="Segment"/>
</dbReference>
<evidence type="ECO:0000313" key="10">
    <source>
        <dbReference type="EMBL" id="AIX23859.1"/>
    </source>
</evidence>
<dbReference type="Proteomes" id="UP000185390">
    <property type="component" value="Segment"/>
</dbReference>
<evidence type="ECO:0000313" key="26">
    <source>
        <dbReference type="Proteomes" id="UP000033004"/>
    </source>
</evidence>
<dbReference type="Proteomes" id="UP000033004">
    <property type="component" value="Segment"/>
</dbReference>
<evidence type="ECO:0000313" key="24">
    <source>
        <dbReference type="EMBL" id="AIX45516.1"/>
    </source>
</evidence>
<dbReference type="Proteomes" id="UP000185393">
    <property type="component" value="Segment"/>
</dbReference>
<evidence type="ECO:0000313" key="4">
    <source>
        <dbReference type="EMBL" id="AIX15870.1"/>
    </source>
</evidence>
<evidence type="ECO:0000313" key="9">
    <source>
        <dbReference type="EMBL" id="AIX23651.1"/>
    </source>
</evidence>
<dbReference type="Proteomes" id="UP000185391">
    <property type="component" value="Segment"/>
</dbReference>
<dbReference type="EMBL" id="KJ019163">
    <property type="protein sequence ID" value="AIX46664.1"/>
    <property type="molecule type" value="Genomic_DNA"/>
</dbReference>
<evidence type="ECO:0000313" key="7">
    <source>
        <dbReference type="EMBL" id="AIX20855.1"/>
    </source>
</evidence>
<dbReference type="EMBL" id="KJ019026">
    <property type="protein sequence ID" value="AIX14359.1"/>
    <property type="molecule type" value="Genomic_DNA"/>
</dbReference>
<evidence type="ECO:0000313" key="15">
    <source>
        <dbReference type="EMBL" id="AIX28310.1"/>
    </source>
</evidence>
<dbReference type="Proteomes" id="UP000185403">
    <property type="component" value="Segment"/>
</dbReference>
<dbReference type="Proteomes" id="UP000185400">
    <property type="component" value="Segment"/>
</dbReference>
<organism evidence="7 28">
    <name type="scientific">Synechococcus phage ACG-2014a</name>
    <dbReference type="NCBI Taxonomy" id="1493507"/>
    <lineage>
        <taxon>Viruses</taxon>
        <taxon>Duplodnaviria</taxon>
        <taxon>Heunggongvirae</taxon>
        <taxon>Uroviricota</taxon>
        <taxon>Caudoviricetes</taxon>
        <taxon>Pantevenvirales</taxon>
        <taxon>Kyanoviridae</taxon>
        <taxon>Acionnavirus</taxon>
        <taxon>Acionnavirus monteraybay</taxon>
    </lineage>
</organism>
<evidence type="ECO:0000313" key="19">
    <source>
        <dbReference type="EMBL" id="AIX39691.1"/>
    </source>
</evidence>
<dbReference type="Proteomes" id="UP000185399">
    <property type="component" value="Segment"/>
</dbReference>
<dbReference type="Proteomes" id="UP000185396">
    <property type="component" value="Segment"/>
</dbReference>
<evidence type="ECO:0000313" key="27">
    <source>
        <dbReference type="Proteomes" id="UP000185387"/>
    </source>
</evidence>
<dbReference type="Proteomes" id="UP000185394">
    <property type="component" value="Segment"/>
</dbReference>
<dbReference type="EMBL" id="KJ019114">
    <property type="protein sequence ID" value="AIX35090.1"/>
    <property type="molecule type" value="Genomic_DNA"/>
</dbReference>
<dbReference type="EMBL" id="KJ019153">
    <property type="protein sequence ID" value="AIX44385.1"/>
    <property type="molecule type" value="Genomic_DNA"/>
</dbReference>
<evidence type="ECO:0000313" key="23">
    <source>
        <dbReference type="EMBL" id="AIX45309.1"/>
    </source>
</evidence>
<dbReference type="Proteomes" id="UP000185387">
    <property type="component" value="Segment"/>
</dbReference>
<dbReference type="EMBL" id="KJ019122">
    <property type="protein sequence ID" value="AIX36810.1"/>
    <property type="molecule type" value="Genomic_DNA"/>
</dbReference>
<evidence type="ECO:0000313" key="17">
    <source>
        <dbReference type="EMBL" id="AIX35513.1"/>
    </source>
</evidence>
<dbReference type="EMBL" id="KJ019138">
    <property type="protein sequence ID" value="AIX40328.1"/>
    <property type="molecule type" value="Genomic_DNA"/>
</dbReference>
<dbReference type="EMBL" id="KJ019158">
    <property type="protein sequence ID" value="AIX45516.1"/>
    <property type="molecule type" value="Genomic_DNA"/>
</dbReference>
<accession>A0A0E3F5W5</accession>